<dbReference type="InterPro" id="IPR029063">
    <property type="entry name" value="SAM-dependent_MTases_sf"/>
</dbReference>
<proteinExistence type="predicted"/>
<dbReference type="SUPFAM" id="SSF53335">
    <property type="entry name" value="S-adenosyl-L-methionine-dependent methyltransferases"/>
    <property type="match status" value="1"/>
</dbReference>
<dbReference type="KEGG" id="ptn:PTRA_a2099"/>
<dbReference type="RefSeq" id="WP_058373523.1">
    <property type="nucleotide sequence ID" value="NZ_CP011034.1"/>
</dbReference>
<sequence>MRQLKNDTKLSNQIYHTDSKFGPVRVYQNEDYRWLTFNNDPQLDVTFQGVMSKARPELLYVPIYQSMLLFLLAPVSELRILNLGLGTAAIERALKHIESSRRNLIDTFESVEINPDVISIAKQFFKLPSDHTVHLQCAKQFISQCTHQYDLIYIDIFSGEHHQTFIQSESFWHAINRCIDKSGQVIINLNPKTGQELQTTLVLLRHYFNCIALIEFNEYKNIVLILSNLSLKHITVEAIQASTVMQSIAPNLHSNINTIYHIEAV</sequence>
<evidence type="ECO:0008006" key="3">
    <source>
        <dbReference type="Google" id="ProtNLM"/>
    </source>
</evidence>
<organism evidence="1">
    <name type="scientific">Pseudoalteromonas translucida KMM 520</name>
    <dbReference type="NCBI Taxonomy" id="1315283"/>
    <lineage>
        <taxon>Bacteria</taxon>
        <taxon>Pseudomonadati</taxon>
        <taxon>Pseudomonadota</taxon>
        <taxon>Gammaproteobacteria</taxon>
        <taxon>Alteromonadales</taxon>
        <taxon>Pseudoalteromonadaceae</taxon>
        <taxon>Pseudoalteromonas</taxon>
    </lineage>
</organism>
<reference evidence="1 2" key="1">
    <citation type="submission" date="2015-03" db="EMBL/GenBank/DDBJ databases">
        <authorList>
            <person name="Murphy D."/>
        </authorList>
    </citation>
    <scope>NUCLEOTIDE SEQUENCE [LARGE SCALE GENOMIC DNA]</scope>
    <source>
        <strain evidence="1 2">KMM 520</strain>
    </source>
</reference>
<gene>
    <name evidence="1" type="ORF">PTRA_a2099</name>
</gene>
<dbReference type="EMBL" id="CP011034">
    <property type="protein sequence ID" value="ALS33221.1"/>
    <property type="molecule type" value="Genomic_DNA"/>
</dbReference>
<evidence type="ECO:0000313" key="1">
    <source>
        <dbReference type="EMBL" id="ALS33221.1"/>
    </source>
</evidence>
<dbReference type="OrthoDB" id="6213303at2"/>
<accession>A0A0U2VID1</accession>
<dbReference type="Gene3D" id="3.40.50.150">
    <property type="entry name" value="Vaccinia Virus protein VP39"/>
    <property type="match status" value="1"/>
</dbReference>
<dbReference type="PATRIC" id="fig|1315283.4.peg.1813"/>
<dbReference type="AlphaFoldDB" id="A0A0U2VID1"/>
<dbReference type="Proteomes" id="UP000065261">
    <property type="component" value="Chromosome I"/>
</dbReference>
<name>A0A0U2VID1_9GAMM</name>
<protein>
    <recommendedName>
        <fullName evidence="3">Spermidine synthase</fullName>
    </recommendedName>
</protein>
<evidence type="ECO:0000313" key="2">
    <source>
        <dbReference type="Proteomes" id="UP000065261"/>
    </source>
</evidence>